<accession>A0A3Q9HQ79</accession>
<evidence type="ECO:0000256" key="6">
    <source>
        <dbReference type="SAM" id="Coils"/>
    </source>
</evidence>
<sequence>MIEKRWEIYTEKQLLTARIADELGISPITAQILVNRGIATVEEAKKFFQLDLTNLWDPFLLFGMDRAVDRIIEGLKNGEKIIIFGDYDVDGITGTSLLIRVFEQIGAKVDYYIPDRAEGYGLNQGAIRRLSLSGYTLIVTVDNGISCFEEVELANSFGIDVIITDHHEPPKRIPNATAVVNPKLETCNYPCPYLSGVGVVFKLCQALAQRLNSSKLAQFVLEQIDLVTLGTVADIVPLLGENRIITANGLKKIKTTLNLGLRELIKVAKLEDKEINVGDVGFVLAPRINAIGRLDNPMLGVELLTTRDPERAAKLAEKLDLANRKRQMIEEIIFKEAVEMIDEEGLDKGYGIVLASEDWHSGVIGIVASKLVERYYRPTILIAIQDGVGKGSARGIRGLNLYEALTHCQNYLENYGGHELAAGLIIEPGQIQQFREEFEQYVKNVLTIEDLKPYLKVDARVDLDELDFALLEELEKLEPHGPGNPRPQLMVQNVRHEHRLVGVNEKHLKLQVFNNSKRIDAIGFGMAEMVEYLKKHRKIDLVFNLNRNIWNGQENLQMVLVDLKPVENGPVEKFFQKAYEFLKSAEERELKDAERNKRQMLEGLRKDELLEKIRYLISNHPYRPQIEEILVRLLQNKNILAISTAVVDISALVKCFTAYQVLGDRHITCMVYPLPMLVDIHYESMNSSLKPLGLRVYKAHGFLTLKESEELNRAIEAGEVDILLLTPKYLEYFLSKFKKLKERIGFCLVEEAHHMGLTCSLFYSDYYRLSQLFRELNDPLILAVTPAADKEIIAKIVESLGIDEVVIDSYVRTNLAISDQRNIRNKEDYLLNVVRSGEKTVVYVSSPEMSVKIAQKLRERLPEMDEEIIYYHEGLSLKDRKFIKDLFKRGKVKVIISTAIFAAEVDIPDIRHVVFYQLNFNFTEFKEQCWIAGVDGKQSWIHLLYGEYDKKINELALKNRVFERDFLAKVYILLNKTANKQGQIFLTDRELIDKLNKEGFYWVNSTGLSNVLGIFTELQLIKLTWQGMQRVITLLPKPKQKLDLSSSIRYNEGITEKKVFEAYSRTALDEDAEKLLFGYTAES</sequence>
<evidence type="ECO:0000256" key="3">
    <source>
        <dbReference type="ARBA" id="ARBA00022722"/>
    </source>
</evidence>
<dbReference type="Gene3D" id="3.90.1640.30">
    <property type="match status" value="1"/>
</dbReference>
<evidence type="ECO:0000256" key="5">
    <source>
        <dbReference type="ARBA" id="ARBA00022839"/>
    </source>
</evidence>
<dbReference type="GO" id="GO:0006310">
    <property type="term" value="P:DNA recombination"/>
    <property type="evidence" value="ECO:0007669"/>
    <property type="project" value="InterPro"/>
</dbReference>
<dbReference type="SUPFAM" id="SSF52540">
    <property type="entry name" value="P-loop containing nucleoside triphosphate hydrolases"/>
    <property type="match status" value="1"/>
</dbReference>
<dbReference type="EMBL" id="CP016379">
    <property type="protein sequence ID" value="AZR73093.1"/>
    <property type="molecule type" value="Genomic_DNA"/>
</dbReference>
<dbReference type="InterPro" id="IPR051673">
    <property type="entry name" value="SSDNA_exonuclease_RecJ"/>
</dbReference>
<dbReference type="SMART" id="SM00490">
    <property type="entry name" value="HELICc"/>
    <property type="match status" value="1"/>
</dbReference>
<dbReference type="InterPro" id="IPR001650">
    <property type="entry name" value="Helicase_C-like"/>
</dbReference>
<dbReference type="KEGG" id="aft:BBF96_06665"/>
<keyword evidence="6" id="KW-0175">Coiled coil</keyword>
<dbReference type="Gene3D" id="3.40.50.300">
    <property type="entry name" value="P-loop containing nucleotide triphosphate hydrolases"/>
    <property type="match status" value="2"/>
</dbReference>
<dbReference type="InterPro" id="IPR001667">
    <property type="entry name" value="DDH_dom"/>
</dbReference>
<dbReference type="Pfam" id="PF02272">
    <property type="entry name" value="DHHA1"/>
    <property type="match status" value="1"/>
</dbReference>
<dbReference type="InterPro" id="IPR041122">
    <property type="entry name" value="RecJ_OB"/>
</dbReference>
<comment type="similarity">
    <text evidence="1">Belongs to the RecJ family.</text>
</comment>
<proteinExistence type="inferred from homology"/>
<keyword evidence="9" id="KW-1185">Reference proteome</keyword>
<dbReference type="Gene3D" id="3.10.310.30">
    <property type="match status" value="1"/>
</dbReference>
<gene>
    <name evidence="8" type="ORF">BBF96_06665</name>
</gene>
<evidence type="ECO:0000313" key="9">
    <source>
        <dbReference type="Proteomes" id="UP000267250"/>
    </source>
</evidence>
<dbReference type="PROSITE" id="PS51194">
    <property type="entry name" value="HELICASE_CTER"/>
    <property type="match status" value="1"/>
</dbReference>
<dbReference type="Pfam" id="PF01368">
    <property type="entry name" value="DHH"/>
    <property type="match status" value="1"/>
</dbReference>
<evidence type="ECO:0000256" key="1">
    <source>
        <dbReference type="ARBA" id="ARBA00005915"/>
    </source>
</evidence>
<dbReference type="RefSeq" id="WP_127016426.1">
    <property type="nucleotide sequence ID" value="NZ_CP016379.1"/>
</dbReference>
<dbReference type="PANTHER" id="PTHR30255">
    <property type="entry name" value="SINGLE-STRANDED-DNA-SPECIFIC EXONUCLEASE RECJ"/>
    <property type="match status" value="1"/>
</dbReference>
<evidence type="ECO:0000259" key="7">
    <source>
        <dbReference type="PROSITE" id="PS51194"/>
    </source>
</evidence>
<dbReference type="GO" id="GO:0003676">
    <property type="term" value="F:nucleic acid binding"/>
    <property type="evidence" value="ECO:0007669"/>
    <property type="project" value="InterPro"/>
</dbReference>
<dbReference type="InterPro" id="IPR003156">
    <property type="entry name" value="DHHA1_dom"/>
</dbReference>
<dbReference type="PANTHER" id="PTHR30255:SF2">
    <property type="entry name" value="SINGLE-STRANDED-DNA-SPECIFIC EXONUCLEASE RECJ"/>
    <property type="match status" value="1"/>
</dbReference>
<keyword evidence="4" id="KW-0378">Hydrolase</keyword>
<dbReference type="InterPro" id="IPR038763">
    <property type="entry name" value="DHH_sf"/>
</dbReference>
<dbReference type="SUPFAM" id="SSF64182">
    <property type="entry name" value="DHH phosphoesterases"/>
    <property type="match status" value="1"/>
</dbReference>
<evidence type="ECO:0000256" key="4">
    <source>
        <dbReference type="ARBA" id="ARBA00022801"/>
    </source>
</evidence>
<name>A0A3Q9HQ79_9FIRM</name>
<protein>
    <recommendedName>
        <fullName evidence="2">Single-stranded-DNA-specific exonuclease RecJ</fullName>
    </recommendedName>
</protein>
<dbReference type="OrthoDB" id="9809852at2"/>
<dbReference type="NCBIfam" id="TIGR00644">
    <property type="entry name" value="recJ"/>
    <property type="match status" value="1"/>
</dbReference>
<dbReference type="GO" id="GO:0006281">
    <property type="term" value="P:DNA repair"/>
    <property type="evidence" value="ECO:0007669"/>
    <property type="project" value="InterPro"/>
</dbReference>
<dbReference type="InterPro" id="IPR027417">
    <property type="entry name" value="P-loop_NTPase"/>
</dbReference>
<keyword evidence="3" id="KW-0540">Nuclease</keyword>
<dbReference type="AlphaFoldDB" id="A0A3Q9HQ79"/>
<reference evidence="8 9" key="1">
    <citation type="submission" date="2016-07" db="EMBL/GenBank/DDBJ databases">
        <title>Genome and transcriptome analysis of iron-reducing fermentative bacteria Anoxybacter fermentans.</title>
        <authorList>
            <person name="Zeng X."/>
            <person name="Shao Z."/>
        </authorList>
    </citation>
    <scope>NUCLEOTIDE SEQUENCE [LARGE SCALE GENOMIC DNA]</scope>
    <source>
        <strain evidence="8 9">DY22613</strain>
    </source>
</reference>
<dbReference type="InterPro" id="IPR004610">
    <property type="entry name" value="RecJ"/>
</dbReference>
<dbReference type="Proteomes" id="UP000267250">
    <property type="component" value="Chromosome"/>
</dbReference>
<dbReference type="Pfam" id="PF17768">
    <property type="entry name" value="RecJ_OB"/>
    <property type="match status" value="1"/>
</dbReference>
<evidence type="ECO:0000313" key="8">
    <source>
        <dbReference type="EMBL" id="AZR73093.1"/>
    </source>
</evidence>
<keyword evidence="5 8" id="KW-0269">Exonuclease</keyword>
<dbReference type="GO" id="GO:0008409">
    <property type="term" value="F:5'-3' exonuclease activity"/>
    <property type="evidence" value="ECO:0007669"/>
    <property type="project" value="InterPro"/>
</dbReference>
<evidence type="ECO:0000256" key="2">
    <source>
        <dbReference type="ARBA" id="ARBA00019841"/>
    </source>
</evidence>
<dbReference type="Pfam" id="PF00271">
    <property type="entry name" value="Helicase_C"/>
    <property type="match status" value="1"/>
</dbReference>
<feature type="domain" description="Helicase C-terminal" evidence="7">
    <location>
        <begin position="825"/>
        <end position="978"/>
    </location>
</feature>
<organism evidence="8 9">
    <name type="scientific">Anoxybacter fermentans</name>
    <dbReference type="NCBI Taxonomy" id="1323375"/>
    <lineage>
        <taxon>Bacteria</taxon>
        <taxon>Bacillati</taxon>
        <taxon>Bacillota</taxon>
        <taxon>Clostridia</taxon>
        <taxon>Halanaerobiales</taxon>
        <taxon>Anoxybacter</taxon>
    </lineage>
</organism>
<feature type="coiled-coil region" evidence="6">
    <location>
        <begin position="576"/>
        <end position="603"/>
    </location>
</feature>